<evidence type="ECO:0008006" key="3">
    <source>
        <dbReference type="Google" id="ProtNLM"/>
    </source>
</evidence>
<dbReference type="Pfam" id="PF25310">
    <property type="entry name" value="VG15"/>
    <property type="match status" value="1"/>
</dbReference>
<proteinExistence type="predicted"/>
<evidence type="ECO:0000313" key="2">
    <source>
        <dbReference type="Proteomes" id="UP001205740"/>
    </source>
</evidence>
<gene>
    <name evidence="1" type="ORF">LX12_003876</name>
</gene>
<dbReference type="RefSeq" id="WP_253656229.1">
    <property type="nucleotide sequence ID" value="NZ_BAAAOE010000002.1"/>
</dbReference>
<dbReference type="EMBL" id="JAMTCG010000007">
    <property type="protein sequence ID" value="MCP2162668.1"/>
    <property type="molecule type" value="Genomic_DNA"/>
</dbReference>
<dbReference type="Proteomes" id="UP001205740">
    <property type="component" value="Unassembled WGS sequence"/>
</dbReference>
<name>A0ABT1HA24_9NOCA</name>
<sequence>MPATPTELRSLLVSLSDEAEADLAALWAQLDPSTVREGLFDVLPALVGDYGDAAATVSADWYDEHRADLNVPGRFAADVAPNPDLGADALAGWGTSLAQNNFDTALALISGGLVKRVMTAGRDTIIDNVERDPQARGWQRKARPDGCAFCQMLAGRAIVYRSRTTADFASHDNCGCTCVPAFGGREVPVKPYTPTARTITDAERARVRTWIAENLPQARG</sequence>
<organism evidence="1 2">
    <name type="scientific">Williamsia serinedens</name>
    <dbReference type="NCBI Taxonomy" id="391736"/>
    <lineage>
        <taxon>Bacteria</taxon>
        <taxon>Bacillati</taxon>
        <taxon>Actinomycetota</taxon>
        <taxon>Actinomycetes</taxon>
        <taxon>Mycobacteriales</taxon>
        <taxon>Nocardiaceae</taxon>
        <taxon>Williamsia</taxon>
    </lineage>
</organism>
<keyword evidence="2" id="KW-1185">Reference proteome</keyword>
<accession>A0ABT1HA24</accession>
<protein>
    <recommendedName>
        <fullName evidence="3">MuF-like minor capsid protein</fullName>
    </recommendedName>
</protein>
<comment type="caution">
    <text evidence="1">The sequence shown here is derived from an EMBL/GenBank/DDBJ whole genome shotgun (WGS) entry which is preliminary data.</text>
</comment>
<reference evidence="1 2" key="1">
    <citation type="submission" date="2022-06" db="EMBL/GenBank/DDBJ databases">
        <title>Genomic Encyclopedia of Archaeal and Bacterial Type Strains, Phase II (KMG-II): from individual species to whole genera.</title>
        <authorList>
            <person name="Goeker M."/>
        </authorList>
    </citation>
    <scope>NUCLEOTIDE SEQUENCE [LARGE SCALE GENOMIC DNA]</scope>
    <source>
        <strain evidence="1 2">DSM 45037</strain>
    </source>
</reference>
<dbReference type="InterPro" id="IPR057369">
    <property type="entry name" value="VG15"/>
</dbReference>
<evidence type="ECO:0000313" key="1">
    <source>
        <dbReference type="EMBL" id="MCP2162668.1"/>
    </source>
</evidence>